<evidence type="ECO:0000256" key="1">
    <source>
        <dbReference type="ARBA" id="ARBA00022692"/>
    </source>
</evidence>
<reference evidence="6 7" key="1">
    <citation type="submission" date="2019-03" db="EMBL/GenBank/DDBJ databases">
        <title>Genomic Encyclopedia of Type Strains, Phase IV (KMG-IV): sequencing the most valuable type-strain genomes for metagenomic binning, comparative biology and taxonomic classification.</title>
        <authorList>
            <person name="Goeker M."/>
        </authorList>
    </citation>
    <scope>NUCLEOTIDE SEQUENCE [LARGE SCALE GENOMIC DNA]</scope>
    <source>
        <strain evidence="6 7">DSM 104836</strain>
    </source>
</reference>
<dbReference type="PANTHER" id="PTHR11360">
    <property type="entry name" value="MONOCARBOXYLATE TRANSPORTER"/>
    <property type="match status" value="1"/>
</dbReference>
<keyword evidence="1 4" id="KW-0812">Transmembrane</keyword>
<dbReference type="EMBL" id="SLZU01000008">
    <property type="protein sequence ID" value="TCS62853.1"/>
    <property type="molecule type" value="Genomic_DNA"/>
</dbReference>
<feature type="transmembrane region" description="Helical" evidence="4">
    <location>
        <begin position="336"/>
        <end position="359"/>
    </location>
</feature>
<dbReference type="Pfam" id="PF07690">
    <property type="entry name" value="MFS_1"/>
    <property type="match status" value="1"/>
</dbReference>
<feature type="transmembrane region" description="Helical" evidence="4">
    <location>
        <begin position="49"/>
        <end position="67"/>
    </location>
</feature>
<dbReference type="AlphaFoldDB" id="A0A4R3JCK4"/>
<feature type="transmembrane region" description="Helical" evidence="4">
    <location>
        <begin position="79"/>
        <end position="97"/>
    </location>
</feature>
<evidence type="ECO:0000259" key="5">
    <source>
        <dbReference type="PROSITE" id="PS50850"/>
    </source>
</evidence>
<sequence length="407" mass="41702">MPTNTPRYRWVIVAISALMLAIAMGQLVNGLSAFVLPLEAEFGWTRAEIALINTIGLIGLGLGGILMGRVADRIGARSVVICGSVVTGAAVLAASQATALWQLYVLFFVAGAFGGGALFAPLLALVGGWFNSGAGLAIGIVAAGQAAGQGGLPLLSTLLIEAIGWRGAFATLGILSLAILVPLALLVRQPPTVLASGTRATDGARTLTAVSSVFVMGAAVLMCCSLMSVPLMHLVPFAQGCGIPATEASGILVVMMLAAIAGRIAFGQIADWIGAIPAYLTASAWQTALVFLFTRLHSLDQLMAFAPIYGFGYAGVMTGVLVTIGRVTPVAARATCTGFIMAFGWAGHGLGGAVGGYLYDMTATYDLTFAVAALTGVVNLAIIGALGLYLSQRRSHIRCVDLVSVQN</sequence>
<dbReference type="PANTHER" id="PTHR11360:SF290">
    <property type="entry name" value="MONOCARBOXYLATE MFS PERMEASE"/>
    <property type="match status" value="1"/>
</dbReference>
<proteinExistence type="predicted"/>
<feature type="transmembrane region" description="Helical" evidence="4">
    <location>
        <begin position="302"/>
        <end position="324"/>
    </location>
</feature>
<dbReference type="InterPro" id="IPR036259">
    <property type="entry name" value="MFS_trans_sf"/>
</dbReference>
<dbReference type="Proteomes" id="UP000295696">
    <property type="component" value="Unassembled WGS sequence"/>
</dbReference>
<dbReference type="InterPro" id="IPR011701">
    <property type="entry name" value="MFS"/>
</dbReference>
<dbReference type="InterPro" id="IPR020846">
    <property type="entry name" value="MFS_dom"/>
</dbReference>
<dbReference type="GO" id="GO:0022857">
    <property type="term" value="F:transmembrane transporter activity"/>
    <property type="evidence" value="ECO:0007669"/>
    <property type="project" value="InterPro"/>
</dbReference>
<evidence type="ECO:0000313" key="7">
    <source>
        <dbReference type="Proteomes" id="UP000295696"/>
    </source>
</evidence>
<feature type="transmembrane region" description="Helical" evidence="4">
    <location>
        <begin position="133"/>
        <end position="155"/>
    </location>
</feature>
<name>A0A4R3JCK4_9RHOB</name>
<dbReference type="InterPro" id="IPR050327">
    <property type="entry name" value="Proton-linked_MCT"/>
</dbReference>
<evidence type="ECO:0000256" key="3">
    <source>
        <dbReference type="ARBA" id="ARBA00023136"/>
    </source>
</evidence>
<keyword evidence="2 4" id="KW-1133">Transmembrane helix</keyword>
<accession>A0A4R3JCK4</accession>
<feature type="transmembrane region" description="Helical" evidence="4">
    <location>
        <begin position="167"/>
        <end position="187"/>
    </location>
</feature>
<evidence type="ECO:0000256" key="2">
    <source>
        <dbReference type="ARBA" id="ARBA00022989"/>
    </source>
</evidence>
<evidence type="ECO:0000256" key="4">
    <source>
        <dbReference type="SAM" id="Phobius"/>
    </source>
</evidence>
<dbReference type="Gene3D" id="1.20.1250.20">
    <property type="entry name" value="MFS general substrate transporter like domains"/>
    <property type="match status" value="2"/>
</dbReference>
<feature type="transmembrane region" description="Helical" evidence="4">
    <location>
        <begin position="278"/>
        <end position="296"/>
    </location>
</feature>
<feature type="transmembrane region" description="Helical" evidence="4">
    <location>
        <begin position="248"/>
        <end position="266"/>
    </location>
</feature>
<evidence type="ECO:0000313" key="6">
    <source>
        <dbReference type="EMBL" id="TCS62853.1"/>
    </source>
</evidence>
<dbReference type="RefSeq" id="WP_165907537.1">
    <property type="nucleotide sequence ID" value="NZ_SLZU01000008.1"/>
</dbReference>
<feature type="transmembrane region" description="Helical" evidence="4">
    <location>
        <begin position="207"/>
        <end position="228"/>
    </location>
</feature>
<dbReference type="PROSITE" id="PS50850">
    <property type="entry name" value="MFS"/>
    <property type="match status" value="1"/>
</dbReference>
<feature type="domain" description="Major facilitator superfamily (MFS) profile" evidence="5">
    <location>
        <begin position="9"/>
        <end position="396"/>
    </location>
</feature>
<gene>
    <name evidence="6" type="ORF">EDD52_108148</name>
</gene>
<protein>
    <submittedName>
        <fullName evidence="6">MFS transporter</fullName>
    </submittedName>
</protein>
<organism evidence="6 7">
    <name type="scientific">Primorskyibacter sedentarius</name>
    <dbReference type="NCBI Taxonomy" id="745311"/>
    <lineage>
        <taxon>Bacteria</taxon>
        <taxon>Pseudomonadati</taxon>
        <taxon>Pseudomonadota</taxon>
        <taxon>Alphaproteobacteria</taxon>
        <taxon>Rhodobacterales</taxon>
        <taxon>Roseobacteraceae</taxon>
        <taxon>Primorskyibacter</taxon>
    </lineage>
</organism>
<feature type="transmembrane region" description="Helical" evidence="4">
    <location>
        <begin position="365"/>
        <end position="390"/>
    </location>
</feature>
<comment type="caution">
    <text evidence="6">The sequence shown here is derived from an EMBL/GenBank/DDBJ whole genome shotgun (WGS) entry which is preliminary data.</text>
</comment>
<dbReference type="SUPFAM" id="SSF103473">
    <property type="entry name" value="MFS general substrate transporter"/>
    <property type="match status" value="1"/>
</dbReference>
<keyword evidence="3 4" id="KW-0472">Membrane</keyword>
<keyword evidence="7" id="KW-1185">Reference proteome</keyword>
<feature type="transmembrane region" description="Helical" evidence="4">
    <location>
        <begin position="103"/>
        <end position="126"/>
    </location>
</feature>